<accession>A0A7K3W2U8</accession>
<dbReference type="Gene3D" id="3.30.70.100">
    <property type="match status" value="1"/>
</dbReference>
<name>A0A7K3W2U8_9ACTN</name>
<dbReference type="RefSeq" id="WP_163482340.1">
    <property type="nucleotide sequence ID" value="NZ_JAAGWF010000015.1"/>
</dbReference>
<dbReference type="EMBL" id="JAAGWF010000015">
    <property type="protein sequence ID" value="NEK58958.1"/>
    <property type="molecule type" value="Genomic_DNA"/>
</dbReference>
<evidence type="ECO:0000313" key="2">
    <source>
        <dbReference type="Proteomes" id="UP000470246"/>
    </source>
</evidence>
<reference evidence="1 2" key="1">
    <citation type="submission" date="2020-02" db="EMBL/GenBank/DDBJ databases">
        <title>Geodermatophilus sabuli CPCC 205279 I12A-02694.</title>
        <authorList>
            <person name="Jiang Z."/>
        </authorList>
    </citation>
    <scope>NUCLEOTIDE SEQUENCE [LARGE SCALE GENOMIC DNA]</scope>
    <source>
        <strain evidence="1 2">I12A-02694</strain>
    </source>
</reference>
<dbReference type="InterPro" id="IPR011008">
    <property type="entry name" value="Dimeric_a/b-barrel"/>
</dbReference>
<organism evidence="1 2">
    <name type="scientific">Geodermatophilus sabuli</name>
    <dbReference type="NCBI Taxonomy" id="1564158"/>
    <lineage>
        <taxon>Bacteria</taxon>
        <taxon>Bacillati</taxon>
        <taxon>Actinomycetota</taxon>
        <taxon>Actinomycetes</taxon>
        <taxon>Geodermatophilales</taxon>
        <taxon>Geodermatophilaceae</taxon>
        <taxon>Geodermatophilus</taxon>
    </lineage>
</organism>
<proteinExistence type="predicted"/>
<gene>
    <name evidence="1" type="ORF">GCU56_13890</name>
</gene>
<evidence type="ECO:0000313" key="1">
    <source>
        <dbReference type="EMBL" id="NEK58958.1"/>
    </source>
</evidence>
<evidence type="ECO:0008006" key="3">
    <source>
        <dbReference type="Google" id="ProtNLM"/>
    </source>
</evidence>
<comment type="caution">
    <text evidence="1">The sequence shown here is derived from an EMBL/GenBank/DDBJ whole genome shotgun (WGS) entry which is preliminary data.</text>
</comment>
<dbReference type="Proteomes" id="UP000470246">
    <property type="component" value="Unassembled WGS sequence"/>
</dbReference>
<sequence>MPLTLDLPWTADRPHEGPGVVLVTRLRLRRLRDVPAFLRTSLAVRAQTRASAGARSLVLRAQPLAGDFTTVSWWDDEAAVAAFARAEPHRSAMRRWRSRLVEFSNTTHPGTEGVAPTPLTVAALTTPAAPPTP</sequence>
<dbReference type="SUPFAM" id="SSF54909">
    <property type="entry name" value="Dimeric alpha+beta barrel"/>
    <property type="match status" value="1"/>
</dbReference>
<keyword evidence="2" id="KW-1185">Reference proteome</keyword>
<dbReference type="AlphaFoldDB" id="A0A7K3W2U8"/>
<protein>
    <recommendedName>
        <fullName evidence="3">Antibiotic biosynthesis monooxygenase</fullName>
    </recommendedName>
</protein>